<evidence type="ECO:0000313" key="2">
    <source>
        <dbReference type="Proteomes" id="UP000315648"/>
    </source>
</evidence>
<gene>
    <name evidence="1" type="ORF">FPL22_01910</name>
</gene>
<dbReference type="Pfam" id="PF13366">
    <property type="entry name" value="PDDEXK_3"/>
    <property type="match status" value="1"/>
</dbReference>
<dbReference type="AlphaFoldDB" id="A0A556QN65"/>
<reference evidence="1 2" key="1">
    <citation type="submission" date="2019-07" db="EMBL/GenBank/DDBJ databases">
        <title>Description of 53C-WASEF.</title>
        <authorList>
            <person name="Pitt A."/>
            <person name="Hahn M.W."/>
        </authorList>
    </citation>
    <scope>NUCLEOTIDE SEQUENCE [LARGE SCALE GENOMIC DNA]</scope>
    <source>
        <strain evidence="1 2">53C-WASEF</strain>
    </source>
</reference>
<evidence type="ECO:0000313" key="1">
    <source>
        <dbReference type="EMBL" id="TSJ78090.1"/>
    </source>
</evidence>
<dbReference type="OrthoDB" id="9798792at2"/>
<name>A0A556QN65_9BACT</name>
<keyword evidence="2" id="KW-1185">Reference proteome</keyword>
<proteinExistence type="predicted"/>
<accession>A0A556QN65</accession>
<dbReference type="Proteomes" id="UP000315648">
    <property type="component" value="Unassembled WGS sequence"/>
</dbReference>
<dbReference type="EMBL" id="VMBG01000001">
    <property type="protein sequence ID" value="TSJ78090.1"/>
    <property type="molecule type" value="Genomic_DNA"/>
</dbReference>
<dbReference type="RefSeq" id="WP_144228431.1">
    <property type="nucleotide sequence ID" value="NZ_CBCRVV010000001.1"/>
</dbReference>
<sequence>MSTNSAQGVFEQEGYDFMAACFEVYNQLGHGFLEEVYQESLELELTERAIPFTAQARLQLFYKGRPLRKYYEADLIVIGEIVVEIKAVKTLLPEHEAQLINYLRATKKRVGYIVNFGAQPSLEWKRRIL</sequence>
<comment type="caution">
    <text evidence="1">The sequence shown here is derived from an EMBL/GenBank/DDBJ whole genome shotgun (WGS) entry which is preliminary data.</text>
</comment>
<dbReference type="NCBIfam" id="TIGR04256">
    <property type="entry name" value="GxxExxY"/>
    <property type="match status" value="1"/>
</dbReference>
<organism evidence="1 2">
    <name type="scientific">Rariglobus hedericola</name>
    <dbReference type="NCBI Taxonomy" id="2597822"/>
    <lineage>
        <taxon>Bacteria</taxon>
        <taxon>Pseudomonadati</taxon>
        <taxon>Verrucomicrobiota</taxon>
        <taxon>Opitutia</taxon>
        <taxon>Opitutales</taxon>
        <taxon>Opitutaceae</taxon>
        <taxon>Rariglobus</taxon>
    </lineage>
</organism>
<protein>
    <submittedName>
        <fullName evidence="1">GxxExxY protein</fullName>
    </submittedName>
</protein>
<dbReference type="InterPro" id="IPR026350">
    <property type="entry name" value="GxxExxY"/>
</dbReference>